<evidence type="ECO:0000259" key="7">
    <source>
        <dbReference type="PROSITE" id="PS50110"/>
    </source>
</evidence>
<dbReference type="eggNOG" id="COG4191">
    <property type="taxonomic scope" value="Bacteria"/>
</dbReference>
<dbReference type="InterPro" id="IPR036097">
    <property type="entry name" value="HisK_dim/P_sf"/>
</dbReference>
<dbReference type="Pfam" id="PF00072">
    <property type="entry name" value="Response_reg"/>
    <property type="match status" value="1"/>
</dbReference>
<dbReference type="InterPro" id="IPR036890">
    <property type="entry name" value="HATPase_C_sf"/>
</dbReference>
<feature type="domain" description="Histidine kinase" evidence="6">
    <location>
        <begin position="329"/>
        <end position="553"/>
    </location>
</feature>
<dbReference type="STRING" id="237610.BJP27_10075"/>
<gene>
    <name evidence="8" type="ORF">SAMN05216279_105291</name>
</gene>
<dbReference type="Gene3D" id="3.30.565.10">
    <property type="entry name" value="Histidine kinase-like ATPase, C-terminal domain"/>
    <property type="match status" value="1"/>
</dbReference>
<dbReference type="SMART" id="SM00388">
    <property type="entry name" value="HisKA"/>
    <property type="match status" value="1"/>
</dbReference>
<dbReference type="Proteomes" id="UP000183046">
    <property type="component" value="Unassembled WGS sequence"/>
</dbReference>
<dbReference type="Pfam" id="PF02518">
    <property type="entry name" value="HATPase_c"/>
    <property type="match status" value="1"/>
</dbReference>
<keyword evidence="4" id="KW-0808">Transferase</keyword>
<organism evidence="8 9">
    <name type="scientific">Pseudomonas oryzihabitans</name>
    <dbReference type="NCBI Taxonomy" id="47885"/>
    <lineage>
        <taxon>Bacteria</taxon>
        <taxon>Pseudomonadati</taxon>
        <taxon>Pseudomonadota</taxon>
        <taxon>Gammaproteobacteria</taxon>
        <taxon>Pseudomonadales</taxon>
        <taxon>Pseudomonadaceae</taxon>
        <taxon>Pseudomonas</taxon>
    </lineage>
</organism>
<dbReference type="InterPro" id="IPR001789">
    <property type="entry name" value="Sig_transdc_resp-reg_receiver"/>
</dbReference>
<reference evidence="9" key="1">
    <citation type="submission" date="2016-10" db="EMBL/GenBank/DDBJ databases">
        <authorList>
            <person name="de Groot N.N."/>
        </authorList>
    </citation>
    <scope>NUCLEOTIDE SEQUENCE [LARGE SCALE GENOMIC DNA]</scope>
    <source>
        <strain evidence="9">DSM 15758</strain>
    </source>
</reference>
<dbReference type="InterPro" id="IPR005467">
    <property type="entry name" value="His_kinase_dom"/>
</dbReference>
<evidence type="ECO:0000256" key="1">
    <source>
        <dbReference type="ARBA" id="ARBA00000085"/>
    </source>
</evidence>
<comment type="catalytic activity">
    <reaction evidence="1">
        <text>ATP + protein L-histidine = ADP + protein N-phospho-L-histidine.</text>
        <dbReference type="EC" id="2.7.13.3"/>
    </reaction>
</comment>
<dbReference type="EMBL" id="FMWB01000005">
    <property type="protein sequence ID" value="SCZ35716.1"/>
    <property type="molecule type" value="Genomic_DNA"/>
</dbReference>
<comment type="caution">
    <text evidence="8">The sequence shown here is derived from an EMBL/GenBank/DDBJ whole genome shotgun (WGS) entry which is preliminary data.</text>
</comment>
<evidence type="ECO:0000256" key="2">
    <source>
        <dbReference type="ARBA" id="ARBA00012438"/>
    </source>
</evidence>
<accession>A0A1G5NE77</accession>
<evidence type="ECO:0000313" key="8">
    <source>
        <dbReference type="EMBL" id="SCZ35716.1"/>
    </source>
</evidence>
<dbReference type="SUPFAM" id="SSF55785">
    <property type="entry name" value="PYP-like sensor domain (PAS domain)"/>
    <property type="match status" value="2"/>
</dbReference>
<evidence type="ECO:0000256" key="4">
    <source>
        <dbReference type="ARBA" id="ARBA00022777"/>
    </source>
</evidence>
<keyword evidence="4" id="KW-0418">Kinase</keyword>
<dbReference type="Gene3D" id="3.30.450.20">
    <property type="entry name" value="PAS domain"/>
    <property type="match status" value="2"/>
</dbReference>
<dbReference type="RefSeq" id="WP_074584009.1">
    <property type="nucleotide sequence ID" value="NZ_FMWB01000005.1"/>
</dbReference>
<dbReference type="PANTHER" id="PTHR43065:SF42">
    <property type="entry name" value="TWO-COMPONENT SENSOR PPRA"/>
    <property type="match status" value="1"/>
</dbReference>
<dbReference type="InterPro" id="IPR013656">
    <property type="entry name" value="PAS_4"/>
</dbReference>
<evidence type="ECO:0000256" key="3">
    <source>
        <dbReference type="ARBA" id="ARBA00022553"/>
    </source>
</evidence>
<evidence type="ECO:0000259" key="6">
    <source>
        <dbReference type="PROSITE" id="PS50109"/>
    </source>
</evidence>
<dbReference type="AlphaFoldDB" id="A0A1G5NE77"/>
<dbReference type="PROSITE" id="PS50109">
    <property type="entry name" value="HIS_KIN"/>
    <property type="match status" value="1"/>
</dbReference>
<dbReference type="InterPro" id="IPR035965">
    <property type="entry name" value="PAS-like_dom_sf"/>
</dbReference>
<dbReference type="CDD" id="cd00082">
    <property type="entry name" value="HisKA"/>
    <property type="match status" value="1"/>
</dbReference>
<dbReference type="PRINTS" id="PR00344">
    <property type="entry name" value="BCTRLSENSOR"/>
</dbReference>
<dbReference type="SUPFAM" id="SSF55874">
    <property type="entry name" value="ATPase domain of HSP90 chaperone/DNA topoisomerase II/histidine kinase"/>
    <property type="match status" value="1"/>
</dbReference>
<dbReference type="SUPFAM" id="SSF47384">
    <property type="entry name" value="Homodimeric domain of signal transducing histidine kinase"/>
    <property type="match status" value="1"/>
</dbReference>
<dbReference type="GO" id="GO:0000155">
    <property type="term" value="F:phosphorelay sensor kinase activity"/>
    <property type="evidence" value="ECO:0007669"/>
    <property type="project" value="InterPro"/>
</dbReference>
<dbReference type="InterPro" id="IPR011006">
    <property type="entry name" value="CheY-like_superfamily"/>
</dbReference>
<dbReference type="SMART" id="SM00387">
    <property type="entry name" value="HATPase_c"/>
    <property type="match status" value="1"/>
</dbReference>
<protein>
    <recommendedName>
        <fullName evidence="2">histidine kinase</fullName>
        <ecNumber evidence="2">2.7.13.3</ecNumber>
    </recommendedName>
</protein>
<feature type="modified residue" description="4-aspartylphosphate" evidence="5">
    <location>
        <position position="626"/>
    </location>
</feature>
<name>A0A1G5NE77_9PSED</name>
<dbReference type="PROSITE" id="PS50110">
    <property type="entry name" value="RESPONSE_REGULATORY"/>
    <property type="match status" value="1"/>
</dbReference>
<proteinExistence type="predicted"/>
<dbReference type="SUPFAM" id="SSF52172">
    <property type="entry name" value="CheY-like"/>
    <property type="match status" value="1"/>
</dbReference>
<sequence length="695" mass="76681">MPVADTPSLLARLAELEQRNQQLRQQLDARAVPAENSATLTSERYQFLFNAMDEGFCIIEFLDGPHGPLSDYIHIEANPAYAAHAGIPNVVGQKLRDMVGDEAQAWLDRYGHVLRTGEAIRFEQELVATGRYLELAAFRIEPASRRQVAVLFQDITARKRAEIALRQLNETLEERVQAALAANRILAKVVDAASAMIHVLDFDFRWLAVNGSGADLFEQVFGVRPQLGASYRSALDSRPEISERLSAQWQRAFTGEAFNEIVSVGEAPLQRHYELQFSPLLDADGQRIGAYQFAYDVTERLNEQERIRLMEEALRQSQKMEAVGQLTGGIAHDFNNLLTGILGSLEMLDLRLRQGRLQDLERYTGTARSAAQRAAALTHRLLAFSRRQTLDPQPVALEQLVIGLEDLIQRSIGPQIALEREADPRLWLTHIDGLQLENALLNLCLNARDAMPDGGRIRIVLSNERLDATQAERQALPVGDFVRLSVGDTGSGMSDEVLARVFDPFFTTKPIGQGTGLGLSMVHGFVLQSGGEIRIDSAPGAGTWVHLYLPRHHLAPLADSALPAEPEPHAPGHGETILVVDDEPTIRTLLVEVMLAQGYRVLEAADAATALALLSPDTPLDLLITDVGLPGALNGRQLADALRGLRPELPVLFITGYAESQVIDDAHLETGMRVLTKPFTLDTLERRIQAMLQRS</sequence>
<dbReference type="PANTHER" id="PTHR43065">
    <property type="entry name" value="SENSOR HISTIDINE KINASE"/>
    <property type="match status" value="1"/>
</dbReference>
<dbReference type="EC" id="2.7.13.3" evidence="2"/>
<dbReference type="SMART" id="SM00448">
    <property type="entry name" value="REC"/>
    <property type="match status" value="1"/>
</dbReference>
<dbReference type="InterPro" id="IPR003594">
    <property type="entry name" value="HATPase_dom"/>
</dbReference>
<dbReference type="Gene3D" id="3.40.50.2300">
    <property type="match status" value="1"/>
</dbReference>
<evidence type="ECO:0000313" key="9">
    <source>
        <dbReference type="Proteomes" id="UP000183046"/>
    </source>
</evidence>
<evidence type="ECO:0000256" key="5">
    <source>
        <dbReference type="PROSITE-ProRule" id="PRU00169"/>
    </source>
</evidence>
<dbReference type="InterPro" id="IPR004358">
    <property type="entry name" value="Sig_transdc_His_kin-like_C"/>
</dbReference>
<keyword evidence="3 5" id="KW-0597">Phosphoprotein</keyword>
<dbReference type="Pfam" id="PF08448">
    <property type="entry name" value="PAS_4"/>
    <property type="match status" value="2"/>
</dbReference>
<dbReference type="OrthoDB" id="9770473at2"/>
<feature type="domain" description="Response regulatory" evidence="7">
    <location>
        <begin position="576"/>
        <end position="692"/>
    </location>
</feature>
<dbReference type="Pfam" id="PF00512">
    <property type="entry name" value="HisKA"/>
    <property type="match status" value="1"/>
</dbReference>
<dbReference type="InterPro" id="IPR003661">
    <property type="entry name" value="HisK_dim/P_dom"/>
</dbReference>
<dbReference type="Gene3D" id="1.10.287.130">
    <property type="match status" value="1"/>
</dbReference>